<dbReference type="PROSITE" id="PS00915">
    <property type="entry name" value="PI3_4_KINASE_1"/>
    <property type="match status" value="1"/>
</dbReference>
<comment type="catalytic activity">
    <reaction evidence="1">
        <text>a 1,2-diacyl-sn-glycero-3-phospho-(1D-myo-inositol) + ATP = a 1,2-diacyl-sn-glycero-3-phospho-(1D-myo-inositol 4-phosphate) + ADP + H(+)</text>
        <dbReference type="Rhea" id="RHEA:19877"/>
        <dbReference type="ChEBI" id="CHEBI:15378"/>
        <dbReference type="ChEBI" id="CHEBI:30616"/>
        <dbReference type="ChEBI" id="CHEBI:57880"/>
        <dbReference type="ChEBI" id="CHEBI:58178"/>
        <dbReference type="ChEBI" id="CHEBI:456216"/>
        <dbReference type="EC" id="2.7.1.67"/>
    </reaction>
</comment>
<organism evidence="10 11">
    <name type="scientific">Aspergillus fumigatus (strain ATCC MYA-4609 / CBS 101355 / FGSC A1100 / Af293)</name>
    <name type="common">Neosartorya fumigata</name>
    <dbReference type="NCBI Taxonomy" id="330879"/>
    <lineage>
        <taxon>Eukaryota</taxon>
        <taxon>Fungi</taxon>
        <taxon>Dikarya</taxon>
        <taxon>Ascomycota</taxon>
        <taxon>Pezizomycotina</taxon>
        <taxon>Eurotiomycetes</taxon>
        <taxon>Eurotiomycetidae</taxon>
        <taxon>Eurotiales</taxon>
        <taxon>Aspergillaceae</taxon>
        <taxon>Aspergillus</taxon>
        <taxon>Aspergillus subgen. Fumigati</taxon>
    </lineage>
</organism>
<evidence type="ECO:0000256" key="1">
    <source>
        <dbReference type="ARBA" id="ARBA00001686"/>
    </source>
</evidence>
<comment type="similarity">
    <text evidence="2">Belongs to the PI3/PI4-kinase family. Type III PI4K subfamily.</text>
</comment>
<evidence type="ECO:0000256" key="6">
    <source>
        <dbReference type="ARBA" id="ARBA00022777"/>
    </source>
</evidence>
<dbReference type="Proteomes" id="UP000002530">
    <property type="component" value="Unassembled WGS sequence"/>
</dbReference>
<dbReference type="Gene3D" id="1.10.1070.11">
    <property type="entry name" value="Phosphatidylinositol 3-/4-kinase, catalytic domain"/>
    <property type="match status" value="1"/>
</dbReference>
<dbReference type="Pfam" id="PF00613">
    <property type="entry name" value="PI3Ka"/>
    <property type="match status" value="1"/>
</dbReference>
<dbReference type="Pfam" id="PF19274">
    <property type="entry name" value="PI4K_N"/>
    <property type="match status" value="1"/>
</dbReference>
<comment type="caution">
    <text evidence="10">The sequence shown here is derived from an EMBL/GenBank/DDBJ whole genome shotgun (WGS) entry which is preliminary data.</text>
</comment>
<dbReference type="Gene3D" id="1.25.40.70">
    <property type="entry name" value="Phosphatidylinositol 3-kinase, accessory domain (PIK)"/>
    <property type="match status" value="1"/>
</dbReference>
<dbReference type="GO" id="GO:0030866">
    <property type="term" value="P:cortical actin cytoskeleton organization"/>
    <property type="evidence" value="ECO:0007669"/>
    <property type="project" value="EnsemblFungi"/>
</dbReference>
<reference evidence="10 11" key="1">
    <citation type="journal article" date="2005" name="Nature">
        <title>Genomic sequence of the pathogenic and allergenic filamentous fungus Aspergillus fumigatus.</title>
        <authorList>
            <person name="Nierman W.C."/>
            <person name="Pain A."/>
            <person name="Anderson M.J."/>
            <person name="Wortman J.R."/>
            <person name="Kim H.S."/>
            <person name="Arroyo J."/>
            <person name="Berriman M."/>
            <person name="Abe K."/>
            <person name="Archer D.B."/>
            <person name="Bermejo C."/>
            <person name="Bennett J."/>
            <person name="Bowyer P."/>
            <person name="Chen D."/>
            <person name="Collins M."/>
            <person name="Coulsen R."/>
            <person name="Davies R."/>
            <person name="Dyer P.S."/>
            <person name="Farman M."/>
            <person name="Fedorova N."/>
            <person name="Fedorova N."/>
            <person name="Feldblyum T.V."/>
            <person name="Fischer R."/>
            <person name="Fosker N."/>
            <person name="Fraser A."/>
            <person name="Garcia J.L."/>
            <person name="Garcia M.J."/>
            <person name="Goble A."/>
            <person name="Goldman G.H."/>
            <person name="Gomi K."/>
            <person name="Griffith-Jones S."/>
            <person name="Gwilliam R."/>
            <person name="Haas B."/>
            <person name="Haas H."/>
            <person name="Harris D."/>
            <person name="Horiuchi H."/>
            <person name="Huang J."/>
            <person name="Humphray S."/>
            <person name="Jimenez J."/>
            <person name="Keller N."/>
            <person name="Khouri H."/>
            <person name="Kitamoto K."/>
            <person name="Kobayashi T."/>
            <person name="Konzack S."/>
            <person name="Kulkarni R."/>
            <person name="Kumagai T."/>
            <person name="Lafon A."/>
            <person name="Latge J.P."/>
            <person name="Li W."/>
            <person name="Lord A."/>
            <person name="Lu C."/>
            <person name="Majoros W.H."/>
            <person name="May G.S."/>
            <person name="Miller B.L."/>
            <person name="Mohamoud Y."/>
            <person name="Molina M."/>
            <person name="Monod M."/>
            <person name="Mouyna I."/>
            <person name="Mulligan S."/>
            <person name="Murphy L."/>
            <person name="O'Neil S."/>
            <person name="Paulsen I."/>
            <person name="Penalva M.A."/>
            <person name="Pertea M."/>
            <person name="Price C."/>
            <person name="Pritchard B.L."/>
            <person name="Quail M.A."/>
            <person name="Rabbinowitsch E."/>
            <person name="Rawlins N."/>
            <person name="Rajandream M.A."/>
            <person name="Reichard U."/>
            <person name="Renauld H."/>
            <person name="Robson G.D."/>
            <person name="Rodriguez de Cordoba S."/>
            <person name="Rodriguez-Pena J.M."/>
            <person name="Ronning C.M."/>
            <person name="Rutter S."/>
            <person name="Salzberg S.L."/>
            <person name="Sanchez M."/>
            <person name="Sanchez-Ferrero J.C."/>
            <person name="Saunders D."/>
            <person name="Seeger K."/>
            <person name="Squares R."/>
            <person name="Squares S."/>
            <person name="Takeuchi M."/>
            <person name="Tekaia F."/>
            <person name="Turner G."/>
            <person name="Vazquez de Aldana C.R."/>
            <person name="Weidman J."/>
            <person name="White O."/>
            <person name="Woodward J."/>
            <person name="Yu J.H."/>
            <person name="Fraser C."/>
            <person name="Galagan J.E."/>
            <person name="Asai K."/>
            <person name="Machida M."/>
            <person name="Hall N."/>
            <person name="Barrell B."/>
            <person name="Denning D.W."/>
        </authorList>
    </citation>
    <scope>NUCLEOTIDE SEQUENCE [LARGE SCALE GENOMIC DNA]</scope>
    <source>
        <strain evidence="10 11">Af293</strain>
    </source>
</reference>
<dbReference type="InParanoid" id="Q4WG47"/>
<dbReference type="STRING" id="330879.Q4WG47"/>
<dbReference type="InterPro" id="IPR042236">
    <property type="entry name" value="PI3K_accessory_sf"/>
</dbReference>
<keyword evidence="11" id="KW-1185">Reference proteome</keyword>
<feature type="domain" description="PI3K/PI4K catalytic" evidence="9">
    <location>
        <begin position="1489"/>
        <end position="1788"/>
    </location>
</feature>
<feature type="region of interest" description="Disordered" evidence="8">
    <location>
        <begin position="1475"/>
        <end position="1511"/>
    </location>
</feature>
<dbReference type="InterPro" id="IPR016024">
    <property type="entry name" value="ARM-type_fold"/>
</dbReference>
<dbReference type="GO" id="GO:0005524">
    <property type="term" value="F:ATP binding"/>
    <property type="evidence" value="ECO:0007669"/>
    <property type="project" value="UniProtKB-KW"/>
</dbReference>
<evidence type="ECO:0000313" key="11">
    <source>
        <dbReference type="Proteomes" id="UP000002530"/>
    </source>
</evidence>
<evidence type="ECO:0000256" key="7">
    <source>
        <dbReference type="ARBA" id="ARBA00022840"/>
    </source>
</evidence>
<keyword evidence="7" id="KW-0067">ATP-binding</keyword>
<sequence>MKGSRELDVLLALCDAAPLVTKIDHASKMVSQLSPYLPESHSQCFRPSPFLYDLKPSPWEKLTYKLTSSLLSLGSNFPPLRSTTLSAINEYLYSCADAIDAITPLQRYDSAGDKFGSVQEHKRILSLAVSLVGFLEASAQFPSLWSASEKLQIVEHVRSMLSESFMVAIETASSTVRNASLADPTLRDWRRYTRQYAANRRPLGAMLLQQGFMRFVKSCATSLVGAQNLSDEELLDDYMNGVGIARSSDDAEITLIDRITEIIADEIQLLEDGSDYLQLGSPLQKQLTFSVKAFALIGYLNCVILSGNAANSGAFLSWLEDTLADPNQMASLELATATLKSIAIISRMSLASASSGSRSLLRFIIEGCVLGEYTGSVAGKCLAQVLGILSQDAVITTLYSLGNALSPGSGSDKYYHSQLLNENARQADSVSSVPPPIGIGSTVSISAIGDHDNATCRNILRAIVTIAVSSNDEKISALAQSMLLQKIGKVNIAVDALIIRETASLSLSTGQADFQLLLKFYDRAYQDSIARNFSDVTNAVKGAMAYISLTLRRDSPLFRVYLVHLLECIVNKGDAVSESERQKEVVLAPEAISFLLRPLALLISSDEGGAETQQTDVIYDEDVTALFRDAWFNISVHGISTQSAVTRSHIRELRLLAKNSPPLIAESRLEMLESDVELNTILRRGMSPQRLIELKRILMAELPDCESGIKHLNYPKVVFLNASLLVESLRASSGNCTKVLNYFRDPALTTADMASCMSSIADKVVADYLSLTLSADDENFSVPYLSKELAQFFMACCHRIERVQSVAMLCADKIIRECPSALCDKHSLFALLELLTVMWLSCLEEELDEFEWKASYASPMGIVKVDLADDYNARKRTLNTLLERAKAWVAAVIDIAPLDTYLSISNDTVDGSHISLGRSFALDMGSTIPRSDQRLGKLLFLHSPKCPNEFLGSFQSFGISRVNVASDFIAQYTIRQQYRAPDPLATKYLEQGSEKSKAAAILCGSDYFQPSILHHLVILPFQLFSEESMNMGVALWLGAIYENPKLGPRILAEAIEAWEETIQRRKGLFDRSFDYVDPMYTKIELLPSDKALLLKKQQKAQATLAPHLIALRFFESHFNAVRLNSAQNRRLFSRLIDRTTVGLLQTSGHPLARELHFRIVLFGSRVIQDSFQPEKVAWWKLNDQLLSAALDWFKHPPRWSFGGNRLQVKAEDQILDDVSRYLRRLSGVPSHTRDNFKPLQLKYDLLQLLIEHERSRLRVWLYPLEGDRKHFQISGNRNSAEMKNDIRSLLLDFPEKALDEPSSLELMLGAALPSDVSFQLKLVQALRYDALGYVERYILETAKQSQLFAHQVIWNMKANSYKDEDSQIPDPLKPTLDRFMDTLISSFSDEERDFYEREFSFFNDITGISGKLRPYIKKSKPEKKAKIEEELRKIKVEIGVYLPSNPDGVVVGIDRKSGKPLQSHAKAPYMATFRIQKTRTRGDERESQGQSRSSTAGHDASTKTLSAPLHSPSSQETYEVWQSAIFKVGDDCRQDMLALQMIAAFRSIFASAGLDVWVFPYRVTSTAPGCGVIDVLPNSISRDMLGREAVNGLYDYFISKYGGEHSMRFQEARTNFVKSMAAYSVISYLLQFKDRHNGNIMIDDAGHIIHIDFGFCFDIAPGGVRFERAPFKLTSEMVAVMSGTSHPHIHSHSGSNGGLGLPGGHSNNPTSTQPYRWFESLVIKAFLASRPFCTKLSHIVSLMLDSGLPCFKPDTLKNFRDRFVLEKNEREAAEYMRELIRKSYMSVSTKGYDQFQLLTNGIPY</sequence>
<dbReference type="Gene3D" id="3.30.1010.10">
    <property type="entry name" value="Phosphatidylinositol 3-kinase Catalytic Subunit, Chain A, domain 4"/>
    <property type="match status" value="1"/>
</dbReference>
<dbReference type="SMART" id="SM00145">
    <property type="entry name" value="PI3Ka"/>
    <property type="match status" value="1"/>
</dbReference>
<dbReference type="GO" id="GO:0005886">
    <property type="term" value="C:plasma membrane"/>
    <property type="evidence" value="ECO:0000318"/>
    <property type="project" value="GO_Central"/>
</dbReference>
<dbReference type="SMART" id="SM00146">
    <property type="entry name" value="PI3Kc"/>
    <property type="match status" value="1"/>
</dbReference>
<dbReference type="InterPro" id="IPR018936">
    <property type="entry name" value="PI3/4_kinase_CS"/>
</dbReference>
<evidence type="ECO:0000259" key="9">
    <source>
        <dbReference type="PROSITE" id="PS50290"/>
    </source>
</evidence>
<dbReference type="GO" id="GO:0140504">
    <property type="term" value="P:microlipophagy"/>
    <property type="evidence" value="ECO:0007669"/>
    <property type="project" value="EnsemblFungi"/>
</dbReference>
<dbReference type="PANTHER" id="PTHR10048:SF15">
    <property type="entry name" value="PHOSPHATIDYLINOSITOL 4-KINASE ALPHA"/>
    <property type="match status" value="1"/>
</dbReference>
<dbReference type="GO" id="GO:0061909">
    <property type="term" value="P:autophagosome-lysosome fusion"/>
    <property type="evidence" value="ECO:0007669"/>
    <property type="project" value="EnsemblFungi"/>
</dbReference>
<proteinExistence type="inferred from homology"/>
<dbReference type="GO" id="GO:0000422">
    <property type="term" value="P:autophagy of mitochondrion"/>
    <property type="evidence" value="ECO:0007669"/>
    <property type="project" value="EnsemblFungi"/>
</dbReference>
<accession>Q4WG47</accession>
<dbReference type="InterPro" id="IPR036940">
    <property type="entry name" value="PI3/4_kinase_cat_sf"/>
</dbReference>
<dbReference type="GO" id="GO:0060237">
    <property type="term" value="P:regulation of fungal-type cell wall organization"/>
    <property type="evidence" value="ECO:0007669"/>
    <property type="project" value="EnsemblFungi"/>
</dbReference>
<evidence type="ECO:0000313" key="10">
    <source>
        <dbReference type="EMBL" id="EAL87094.1"/>
    </source>
</evidence>
<dbReference type="InterPro" id="IPR001263">
    <property type="entry name" value="PI3K_accessory_dom"/>
</dbReference>
<keyword evidence="6" id="KW-0418">Kinase</keyword>
<dbReference type="FunCoup" id="Q4WG47">
    <property type="interactions" value="828"/>
</dbReference>
<keyword evidence="4 10" id="KW-0808">Transferase</keyword>
<dbReference type="FunFam" id="1.10.1070.11:FF:000022">
    <property type="entry name" value="Phosphatidylinositol 4-kinase stt4"/>
    <property type="match status" value="1"/>
</dbReference>
<protein>
    <recommendedName>
        <fullName evidence="3">1-phosphatidylinositol 4-kinase</fullName>
        <ecNumber evidence="3">2.7.1.67</ecNumber>
    </recommendedName>
</protein>
<evidence type="ECO:0000256" key="3">
    <source>
        <dbReference type="ARBA" id="ARBA00012169"/>
    </source>
</evidence>
<dbReference type="CDD" id="cd05167">
    <property type="entry name" value="PI4Kc_III_alpha"/>
    <property type="match status" value="1"/>
</dbReference>
<keyword evidence="5" id="KW-0547">Nucleotide-binding</keyword>
<dbReference type="FunFam" id="3.30.1010.10:FF:000014">
    <property type="entry name" value="Phosphatidylinositol 4-kinase STT4"/>
    <property type="match status" value="1"/>
</dbReference>
<dbReference type="KEGG" id="afm:AFUA_7G03760"/>
<dbReference type="InterPro" id="IPR000403">
    <property type="entry name" value="PI3/4_kinase_cat_dom"/>
</dbReference>
<dbReference type="EC" id="2.7.1.67" evidence="3"/>
<dbReference type="InterPro" id="IPR015433">
    <property type="entry name" value="PI3/4_kinase"/>
</dbReference>
<dbReference type="OrthoDB" id="10264149at2759"/>
<dbReference type="PANTHER" id="PTHR10048">
    <property type="entry name" value="PHOSPHATIDYLINOSITOL KINASE"/>
    <property type="match status" value="1"/>
</dbReference>
<dbReference type="Pfam" id="PF00454">
    <property type="entry name" value="PI3_PI4_kinase"/>
    <property type="match status" value="1"/>
</dbReference>
<dbReference type="eggNOG" id="KOG0902">
    <property type="taxonomic scope" value="Eukaryota"/>
</dbReference>
<dbReference type="GO" id="GO:0048015">
    <property type="term" value="P:phosphatidylinositol-mediated signaling"/>
    <property type="evidence" value="ECO:0000318"/>
    <property type="project" value="GO_Central"/>
</dbReference>
<dbReference type="OMA" id="TIEVWQS"/>
<gene>
    <name evidence="10" type="ORF">AFUA_7G03760</name>
</gene>
<evidence type="ECO:0000256" key="2">
    <source>
        <dbReference type="ARBA" id="ARBA00006209"/>
    </source>
</evidence>
<dbReference type="GO" id="GO:0046854">
    <property type="term" value="P:phosphatidylinositol phosphate biosynthetic process"/>
    <property type="evidence" value="ECO:0000318"/>
    <property type="project" value="GO_Central"/>
</dbReference>
<dbReference type="InterPro" id="IPR045495">
    <property type="entry name" value="PI4K_N"/>
</dbReference>
<dbReference type="HOGENOM" id="CLU_000893_1_0_1"/>
<dbReference type="PROSITE" id="PS00916">
    <property type="entry name" value="PI3_4_KINASE_2"/>
    <property type="match status" value="1"/>
</dbReference>
<dbReference type="EMBL" id="AAHF01000009">
    <property type="protein sequence ID" value="EAL87094.1"/>
    <property type="molecule type" value="Genomic_DNA"/>
</dbReference>
<dbReference type="GO" id="GO:0005737">
    <property type="term" value="C:cytoplasm"/>
    <property type="evidence" value="ECO:0000318"/>
    <property type="project" value="GO_Central"/>
</dbReference>
<dbReference type="PROSITE" id="PS50290">
    <property type="entry name" value="PI3_4_KINASE_3"/>
    <property type="match status" value="1"/>
</dbReference>
<evidence type="ECO:0000256" key="8">
    <source>
        <dbReference type="SAM" id="MobiDB-lite"/>
    </source>
</evidence>
<name>Q4WG47_ASPFU</name>
<dbReference type="InterPro" id="IPR011009">
    <property type="entry name" value="Kinase-like_dom_sf"/>
</dbReference>
<dbReference type="SUPFAM" id="SSF56112">
    <property type="entry name" value="Protein kinase-like (PK-like)"/>
    <property type="match status" value="1"/>
</dbReference>
<dbReference type="SUPFAM" id="SSF48371">
    <property type="entry name" value="ARM repeat"/>
    <property type="match status" value="1"/>
</dbReference>
<evidence type="ECO:0000256" key="5">
    <source>
        <dbReference type="ARBA" id="ARBA00022741"/>
    </source>
</evidence>
<evidence type="ECO:0000256" key="4">
    <source>
        <dbReference type="ARBA" id="ARBA00022679"/>
    </source>
</evidence>
<dbReference type="GO" id="GO:0006995">
    <property type="term" value="P:cellular response to nitrogen starvation"/>
    <property type="evidence" value="ECO:0007669"/>
    <property type="project" value="EnsemblFungi"/>
</dbReference>
<dbReference type="GO" id="GO:0004430">
    <property type="term" value="F:1-phosphatidylinositol 4-kinase activity"/>
    <property type="evidence" value="ECO:0000318"/>
    <property type="project" value="GO_Central"/>
</dbReference>